<dbReference type="PANTHER" id="PTHR46696:SF1">
    <property type="entry name" value="CYTOCHROME P450 YJIB-RELATED"/>
    <property type="match status" value="1"/>
</dbReference>
<keyword evidence="2" id="KW-0479">Metal-binding</keyword>
<accession>A0ABS7G470</accession>
<protein>
    <submittedName>
        <fullName evidence="3">Cytochrome P450</fullName>
    </submittedName>
</protein>
<dbReference type="EMBL" id="JAIBOA010000025">
    <property type="protein sequence ID" value="MBW8486597.1"/>
    <property type="molecule type" value="Genomic_DNA"/>
</dbReference>
<dbReference type="InterPro" id="IPR002397">
    <property type="entry name" value="Cyt_P450_B"/>
</dbReference>
<keyword evidence="4" id="KW-1185">Reference proteome</keyword>
<evidence type="ECO:0000256" key="2">
    <source>
        <dbReference type="RuleBase" id="RU000461"/>
    </source>
</evidence>
<evidence type="ECO:0000313" key="3">
    <source>
        <dbReference type="EMBL" id="MBW8486597.1"/>
    </source>
</evidence>
<proteinExistence type="inferred from homology"/>
<reference evidence="3 4" key="1">
    <citation type="submission" date="2021-07" db="EMBL/GenBank/DDBJ databases">
        <title>Actinomadura sp. PM05-2 isolated from lichen.</title>
        <authorList>
            <person name="Somphong A."/>
            <person name="Phongsopitanun W."/>
            <person name="Tanasupawat S."/>
            <person name="Peongsungnone V."/>
        </authorList>
    </citation>
    <scope>NUCLEOTIDE SEQUENCE [LARGE SCALE GENOMIC DNA]</scope>
    <source>
        <strain evidence="3 4">PM05-2</strain>
    </source>
</reference>
<dbReference type="RefSeq" id="WP_220169837.1">
    <property type="nucleotide sequence ID" value="NZ_JAIBOA010000025.1"/>
</dbReference>
<comment type="similarity">
    <text evidence="1 2">Belongs to the cytochrome P450 family.</text>
</comment>
<dbReference type="PRINTS" id="PR00359">
    <property type="entry name" value="BP450"/>
</dbReference>
<evidence type="ECO:0000256" key="1">
    <source>
        <dbReference type="ARBA" id="ARBA00010617"/>
    </source>
</evidence>
<dbReference type="PANTHER" id="PTHR46696">
    <property type="entry name" value="P450, PUTATIVE (EUROFUNG)-RELATED"/>
    <property type="match status" value="1"/>
</dbReference>
<dbReference type="InterPro" id="IPR017972">
    <property type="entry name" value="Cyt_P450_CS"/>
</dbReference>
<dbReference type="SUPFAM" id="SSF48264">
    <property type="entry name" value="Cytochrome P450"/>
    <property type="match status" value="1"/>
</dbReference>
<dbReference type="InterPro" id="IPR001128">
    <property type="entry name" value="Cyt_P450"/>
</dbReference>
<keyword evidence="2" id="KW-0349">Heme</keyword>
<dbReference type="InterPro" id="IPR036396">
    <property type="entry name" value="Cyt_P450_sf"/>
</dbReference>
<dbReference type="Proteomes" id="UP000774570">
    <property type="component" value="Unassembled WGS sequence"/>
</dbReference>
<dbReference type="PROSITE" id="PS00086">
    <property type="entry name" value="CYTOCHROME_P450"/>
    <property type="match status" value="1"/>
</dbReference>
<dbReference type="Gene3D" id="1.10.630.10">
    <property type="entry name" value="Cytochrome P450"/>
    <property type="match status" value="1"/>
</dbReference>
<sequence length="396" mass="42501">MEQLPAGFFLARQFNRDPYREYARLRALGPVHAVDFPPGAAGFLVVDHEHGRAALTDPRLSKDTAHSALPVDAEVFFGGTVLGADPPDHTRLRRLMARAFTPRRVEGLRPRVQEIADGLLDGLAERGGGDLIEEFAVPLPVQVICELLGVPAEDRDRFRAWTAVITAPPLDADALARRRDVARAFFGYLTGIVAERRAAPRDDLVSALIAAHDDGDALSGDELLSGIVLLIVAGHDTTVNLIGNGVLALLGAPDQLRALRERPELLPAAVEELIRFDGPVERATQRIALEDMEIAGVPVPKGAWVHVSLGAAGRDPAAHPEPDVLDVARSSGRHLGFGHGIHFCLGAPLARLEGQIAIGGLLDRFPDLALAVPAEQLHYQRTGSIVRGLTALPVRV</sequence>
<organism evidence="3 4">
    <name type="scientific">Actinomadura parmotrematis</name>
    <dbReference type="NCBI Taxonomy" id="2864039"/>
    <lineage>
        <taxon>Bacteria</taxon>
        <taxon>Bacillati</taxon>
        <taxon>Actinomycetota</taxon>
        <taxon>Actinomycetes</taxon>
        <taxon>Streptosporangiales</taxon>
        <taxon>Thermomonosporaceae</taxon>
        <taxon>Actinomadura</taxon>
    </lineage>
</organism>
<dbReference type="CDD" id="cd11029">
    <property type="entry name" value="CYP107-like"/>
    <property type="match status" value="1"/>
</dbReference>
<dbReference type="Pfam" id="PF00067">
    <property type="entry name" value="p450"/>
    <property type="match status" value="1"/>
</dbReference>
<keyword evidence="2" id="KW-0560">Oxidoreductase</keyword>
<keyword evidence="2" id="KW-0408">Iron</keyword>
<evidence type="ECO:0000313" key="4">
    <source>
        <dbReference type="Proteomes" id="UP000774570"/>
    </source>
</evidence>
<keyword evidence="2" id="KW-0503">Monooxygenase</keyword>
<comment type="caution">
    <text evidence="3">The sequence shown here is derived from an EMBL/GenBank/DDBJ whole genome shotgun (WGS) entry which is preliminary data.</text>
</comment>
<name>A0ABS7G470_9ACTN</name>
<gene>
    <name evidence="3" type="ORF">K1Y72_29805</name>
</gene>